<dbReference type="CDD" id="cd07182">
    <property type="entry name" value="RNase_HII_bacteria_HII_like"/>
    <property type="match status" value="1"/>
</dbReference>
<comment type="catalytic activity">
    <reaction evidence="1 12 13">
        <text>Endonucleolytic cleavage to 5'-phosphomonoester.</text>
        <dbReference type="EC" id="3.1.26.4"/>
    </reaction>
</comment>
<accession>A0A6J4TZT8</accession>
<organism evidence="15">
    <name type="scientific">uncultured Thermomicrobiales bacterium</name>
    <dbReference type="NCBI Taxonomy" id="1645740"/>
    <lineage>
        <taxon>Bacteria</taxon>
        <taxon>Pseudomonadati</taxon>
        <taxon>Thermomicrobiota</taxon>
        <taxon>Thermomicrobia</taxon>
        <taxon>Thermomicrobiales</taxon>
        <taxon>environmental samples</taxon>
    </lineage>
</organism>
<evidence type="ECO:0000256" key="13">
    <source>
        <dbReference type="RuleBase" id="RU003515"/>
    </source>
</evidence>
<evidence type="ECO:0000256" key="11">
    <source>
        <dbReference type="ARBA" id="ARBA00023211"/>
    </source>
</evidence>
<dbReference type="EMBL" id="CADCWF010000012">
    <property type="protein sequence ID" value="CAA9535942.1"/>
    <property type="molecule type" value="Genomic_DNA"/>
</dbReference>
<keyword evidence="9 12" id="KW-0255">Endonuclease</keyword>
<dbReference type="NCBIfam" id="NF000595">
    <property type="entry name" value="PRK00015.1-3"/>
    <property type="match status" value="1"/>
</dbReference>
<name>A0A6J4TZT8_9BACT</name>
<dbReference type="InterPro" id="IPR036397">
    <property type="entry name" value="RNaseH_sf"/>
</dbReference>
<dbReference type="GO" id="GO:0004523">
    <property type="term" value="F:RNA-DNA hybrid ribonuclease activity"/>
    <property type="evidence" value="ECO:0007669"/>
    <property type="project" value="UniProtKB-UniRule"/>
</dbReference>
<evidence type="ECO:0000259" key="14">
    <source>
        <dbReference type="PROSITE" id="PS51975"/>
    </source>
</evidence>
<proteinExistence type="inferred from homology"/>
<dbReference type="GO" id="GO:0006298">
    <property type="term" value="P:mismatch repair"/>
    <property type="evidence" value="ECO:0007669"/>
    <property type="project" value="TreeGrafter"/>
</dbReference>
<evidence type="ECO:0000256" key="10">
    <source>
        <dbReference type="ARBA" id="ARBA00022801"/>
    </source>
</evidence>
<evidence type="ECO:0000313" key="15">
    <source>
        <dbReference type="EMBL" id="CAA9535942.1"/>
    </source>
</evidence>
<evidence type="ECO:0000256" key="5">
    <source>
        <dbReference type="ARBA" id="ARBA00007383"/>
    </source>
</evidence>
<dbReference type="PANTHER" id="PTHR10954:SF18">
    <property type="entry name" value="RIBONUCLEASE HII"/>
    <property type="match status" value="1"/>
</dbReference>
<keyword evidence="10 12" id="KW-0378">Hydrolase</keyword>
<dbReference type="InterPro" id="IPR024567">
    <property type="entry name" value="RNase_HII/HIII_dom"/>
</dbReference>
<dbReference type="GO" id="GO:0043137">
    <property type="term" value="P:DNA replication, removal of RNA primer"/>
    <property type="evidence" value="ECO:0007669"/>
    <property type="project" value="TreeGrafter"/>
</dbReference>
<feature type="domain" description="RNase H type-2" evidence="14">
    <location>
        <begin position="22"/>
        <end position="218"/>
    </location>
</feature>
<evidence type="ECO:0000256" key="12">
    <source>
        <dbReference type="PROSITE-ProRule" id="PRU01319"/>
    </source>
</evidence>
<keyword evidence="7 12" id="KW-0540">Nuclease</keyword>
<comment type="cofactor">
    <cofactor evidence="2">
        <name>Mg(2+)</name>
        <dbReference type="ChEBI" id="CHEBI:18420"/>
    </cofactor>
</comment>
<dbReference type="SUPFAM" id="SSF53098">
    <property type="entry name" value="Ribonuclease H-like"/>
    <property type="match status" value="1"/>
</dbReference>
<comment type="cofactor">
    <cofactor evidence="12">
        <name>Mn(2+)</name>
        <dbReference type="ChEBI" id="CHEBI:29035"/>
    </cofactor>
    <cofactor evidence="12">
        <name>Mg(2+)</name>
        <dbReference type="ChEBI" id="CHEBI:18420"/>
    </cofactor>
    <text evidence="12">Manganese or magnesium. Binds 1 divalent metal ion per monomer in the absence of substrate. May bind a second metal ion after substrate binding.</text>
</comment>
<dbReference type="InterPro" id="IPR022898">
    <property type="entry name" value="RNase_HII"/>
</dbReference>
<dbReference type="GO" id="GO:0005737">
    <property type="term" value="C:cytoplasm"/>
    <property type="evidence" value="ECO:0007669"/>
    <property type="project" value="UniProtKB-SubCell"/>
</dbReference>
<dbReference type="AlphaFoldDB" id="A0A6J4TZT8"/>
<feature type="binding site" evidence="12">
    <location>
        <position position="28"/>
    </location>
    <ligand>
        <name>a divalent metal cation</name>
        <dbReference type="ChEBI" id="CHEBI:60240"/>
    </ligand>
</feature>
<protein>
    <recommendedName>
        <fullName evidence="13">Ribonuclease</fullName>
        <ecNumber evidence="13">3.1.26.4</ecNumber>
    </recommendedName>
</protein>
<dbReference type="GO" id="GO:0003723">
    <property type="term" value="F:RNA binding"/>
    <property type="evidence" value="ECO:0007669"/>
    <property type="project" value="UniProtKB-UniRule"/>
</dbReference>
<evidence type="ECO:0000256" key="3">
    <source>
        <dbReference type="ARBA" id="ARBA00004065"/>
    </source>
</evidence>
<comment type="similarity">
    <text evidence="5 13">Belongs to the RNase HII family.</text>
</comment>
<evidence type="ECO:0000256" key="8">
    <source>
        <dbReference type="ARBA" id="ARBA00022723"/>
    </source>
</evidence>
<dbReference type="Pfam" id="PF01351">
    <property type="entry name" value="RNase_HII"/>
    <property type="match status" value="1"/>
</dbReference>
<evidence type="ECO:0000256" key="9">
    <source>
        <dbReference type="ARBA" id="ARBA00022759"/>
    </source>
</evidence>
<dbReference type="Gene3D" id="3.30.420.10">
    <property type="entry name" value="Ribonuclease H-like superfamily/Ribonuclease H"/>
    <property type="match status" value="1"/>
</dbReference>
<dbReference type="EC" id="3.1.26.4" evidence="13"/>
<evidence type="ECO:0000256" key="6">
    <source>
        <dbReference type="ARBA" id="ARBA00022490"/>
    </source>
</evidence>
<keyword evidence="8 12" id="KW-0479">Metal-binding</keyword>
<dbReference type="InterPro" id="IPR012337">
    <property type="entry name" value="RNaseH-like_sf"/>
</dbReference>
<evidence type="ECO:0000256" key="1">
    <source>
        <dbReference type="ARBA" id="ARBA00000077"/>
    </source>
</evidence>
<feature type="binding site" evidence="12">
    <location>
        <position position="29"/>
    </location>
    <ligand>
        <name>a divalent metal cation</name>
        <dbReference type="ChEBI" id="CHEBI:60240"/>
    </ligand>
</feature>
<keyword evidence="6" id="KW-0963">Cytoplasm</keyword>
<comment type="function">
    <text evidence="3 13">Endonuclease that specifically degrades the RNA of RNA-DNA hybrids.</text>
</comment>
<evidence type="ECO:0000256" key="2">
    <source>
        <dbReference type="ARBA" id="ARBA00001946"/>
    </source>
</evidence>
<dbReference type="PROSITE" id="PS51975">
    <property type="entry name" value="RNASE_H_2"/>
    <property type="match status" value="1"/>
</dbReference>
<dbReference type="PANTHER" id="PTHR10954">
    <property type="entry name" value="RIBONUCLEASE H2 SUBUNIT A"/>
    <property type="match status" value="1"/>
</dbReference>
<gene>
    <name evidence="15" type="ORF">AVDCRST_MAG59-330</name>
</gene>
<evidence type="ECO:0000256" key="4">
    <source>
        <dbReference type="ARBA" id="ARBA00004496"/>
    </source>
</evidence>
<keyword evidence="11" id="KW-0464">Manganese</keyword>
<dbReference type="GO" id="GO:0032299">
    <property type="term" value="C:ribonuclease H2 complex"/>
    <property type="evidence" value="ECO:0007669"/>
    <property type="project" value="TreeGrafter"/>
</dbReference>
<dbReference type="InterPro" id="IPR001352">
    <property type="entry name" value="RNase_HII/HIII"/>
</dbReference>
<evidence type="ECO:0000256" key="7">
    <source>
        <dbReference type="ARBA" id="ARBA00022722"/>
    </source>
</evidence>
<sequence>MSAPRAAPDFAFERSFWRAGLDVVAGVDEVGRGALAGPLVAAAVVFPAAAGPALRRLTKLLGAVRDSKELPPERRTALVGPVRESACGVGIGIVEPGELDALGLAAANRVAMERAVLALPCQPHALLLDACTLDLGLPQSGPIGADGRCLSVAAASIIAKTTRDALMVASDDDDPRYGFVLHKGYGSALHLRRLDEHGPGPLHRRCFAPVARLLGTVP</sequence>
<feature type="binding site" evidence="12">
    <location>
        <position position="129"/>
    </location>
    <ligand>
        <name>a divalent metal cation</name>
        <dbReference type="ChEBI" id="CHEBI:60240"/>
    </ligand>
</feature>
<comment type="subcellular location">
    <subcellularLocation>
        <location evidence="4">Cytoplasm</location>
    </subcellularLocation>
</comment>
<reference evidence="15" key="1">
    <citation type="submission" date="2020-02" db="EMBL/GenBank/DDBJ databases">
        <authorList>
            <person name="Meier V. D."/>
        </authorList>
    </citation>
    <scope>NUCLEOTIDE SEQUENCE</scope>
    <source>
        <strain evidence="15">AVDCRST_MAG59</strain>
    </source>
</reference>
<dbReference type="GO" id="GO:0046872">
    <property type="term" value="F:metal ion binding"/>
    <property type="evidence" value="ECO:0007669"/>
    <property type="project" value="UniProtKB-KW"/>
</dbReference>